<comment type="caution">
    <text evidence="2">The sequence shown here is derived from an EMBL/GenBank/DDBJ whole genome shotgun (WGS) entry which is preliminary data.</text>
</comment>
<protein>
    <submittedName>
        <fullName evidence="2">Uncharacterized protein</fullName>
    </submittedName>
</protein>
<keyword evidence="1" id="KW-0472">Membrane</keyword>
<keyword evidence="3" id="KW-1185">Reference proteome</keyword>
<sequence length="52" mass="5829">MQQASLREGRMKAIQVHEPHTAPTFMLPICAILTDISWHAFVSIILLKPISS</sequence>
<proteinExistence type="predicted"/>
<dbReference type="Proteomes" id="UP000036305">
    <property type="component" value="Unassembled WGS sequence"/>
</dbReference>
<reference evidence="2 3" key="1">
    <citation type="submission" date="2015-06" db="EMBL/GenBank/DDBJ databases">
        <title>The Genome Sequence of None.</title>
        <authorList>
            <consortium name="The Broad Institute Genomics Platform"/>
            <consortium name="The Broad Institute Genome Sequencing Center for Infectious Disease"/>
            <person name="Earl A.M."/>
            <person name="Onderdonk A.B."/>
            <person name="Kirby J."/>
            <person name="Ferraro M.J."/>
            <person name="Huang S."/>
            <person name="Spencer M."/>
            <person name="Fodor A."/>
            <person name="Hooper D."/>
            <person name="Dekker J."/>
            <person name="O'Brien T."/>
            <person name="Quan V."/>
            <person name="Gombosev A."/>
            <person name="Delaney M."/>
            <person name="DuBois A."/>
            <person name="Ernst C."/>
            <person name="Kim D.S."/>
            <person name="Rossman W."/>
            <person name="Gohs F."/>
            <person name="Petruso H."/>
            <person name="Nozar T."/>
            <person name="Mougeot F."/>
            <person name="Manson-McGuire A."/>
            <person name="Young S."/>
            <person name="Abouelleil A."/>
            <person name="Cao P."/>
            <person name="Chapman S.B."/>
            <person name="Griggs A."/>
            <person name="Priest M."/>
            <person name="Shea T."/>
            <person name="Wortman I."/>
            <person name="Wortman J.R."/>
            <person name="Nusbaum C."/>
            <person name="Birren B."/>
        </authorList>
    </citation>
    <scope>NUCLEOTIDE SEQUENCE [LARGE SCALE GENOMIC DNA]</scope>
    <source>
        <strain evidence="2 3">MGH87</strain>
    </source>
</reference>
<evidence type="ECO:0000313" key="2">
    <source>
        <dbReference type="EMBL" id="KLY41050.1"/>
    </source>
</evidence>
<keyword evidence="1" id="KW-0812">Transmembrane</keyword>
<evidence type="ECO:0000256" key="1">
    <source>
        <dbReference type="SAM" id="Phobius"/>
    </source>
</evidence>
<organism evidence="2 3">
    <name type="scientific">Klebsiella michiganensis</name>
    <dbReference type="NCBI Taxonomy" id="1134687"/>
    <lineage>
        <taxon>Bacteria</taxon>
        <taxon>Pseudomonadati</taxon>
        <taxon>Pseudomonadota</taxon>
        <taxon>Gammaproteobacteria</taxon>
        <taxon>Enterobacterales</taxon>
        <taxon>Enterobacteriaceae</taxon>
        <taxon>Klebsiella/Raoultella group</taxon>
        <taxon>Klebsiella</taxon>
    </lineage>
</organism>
<evidence type="ECO:0000313" key="3">
    <source>
        <dbReference type="Proteomes" id="UP000036305"/>
    </source>
</evidence>
<gene>
    <name evidence="2" type="ORF">SK91_01553</name>
</gene>
<keyword evidence="1" id="KW-1133">Transmembrane helix</keyword>
<dbReference type="EMBL" id="LEUS01000007">
    <property type="protein sequence ID" value="KLY41050.1"/>
    <property type="molecule type" value="Genomic_DNA"/>
</dbReference>
<feature type="transmembrane region" description="Helical" evidence="1">
    <location>
        <begin position="25"/>
        <end position="47"/>
    </location>
</feature>
<name>A0ABR5GI56_9ENTR</name>
<accession>A0ABR5GI56</accession>